<comment type="caution">
    <text evidence="9">The sequence shown here is derived from an EMBL/GenBank/DDBJ whole genome shotgun (WGS) entry which is preliminary data.</text>
</comment>
<dbReference type="PANTHER" id="PTHR12677">
    <property type="entry name" value="GOLGI APPARATUS MEMBRANE PROTEIN TVP38-RELATED"/>
    <property type="match status" value="1"/>
</dbReference>
<organism evidence="9 10">
    <name type="scientific">Kineococcus xinjiangensis</name>
    <dbReference type="NCBI Taxonomy" id="512762"/>
    <lineage>
        <taxon>Bacteria</taxon>
        <taxon>Bacillati</taxon>
        <taxon>Actinomycetota</taxon>
        <taxon>Actinomycetes</taxon>
        <taxon>Kineosporiales</taxon>
        <taxon>Kineosporiaceae</taxon>
        <taxon>Kineococcus</taxon>
    </lineage>
</organism>
<dbReference type="EMBL" id="PTJD01000002">
    <property type="protein sequence ID" value="PPK98150.1"/>
    <property type="molecule type" value="Genomic_DNA"/>
</dbReference>
<dbReference type="InterPro" id="IPR032816">
    <property type="entry name" value="VTT_dom"/>
</dbReference>
<feature type="transmembrane region" description="Helical" evidence="7">
    <location>
        <begin position="169"/>
        <end position="190"/>
    </location>
</feature>
<dbReference type="OrthoDB" id="5242213at2"/>
<keyword evidence="4 7" id="KW-0812">Transmembrane</keyword>
<feature type="transmembrane region" description="Helical" evidence="7">
    <location>
        <begin position="50"/>
        <end position="71"/>
    </location>
</feature>
<evidence type="ECO:0000313" key="9">
    <source>
        <dbReference type="EMBL" id="PPK98150.1"/>
    </source>
</evidence>
<evidence type="ECO:0000256" key="1">
    <source>
        <dbReference type="ARBA" id="ARBA00004651"/>
    </source>
</evidence>
<comment type="subcellular location">
    <subcellularLocation>
        <location evidence="1 7">Cell membrane</location>
        <topology evidence="1 7">Multi-pass membrane protein</topology>
    </subcellularLocation>
</comment>
<proteinExistence type="inferred from homology"/>
<keyword evidence="5 7" id="KW-1133">Transmembrane helix</keyword>
<sequence length="234" mass="23791">MPGAEAPDAQRPGRQAVLLRAGVLALLLVAAAVVALTVEVPDAATLRARIAAAGLWAPALFVLLYAAMTLAPLPKNVMSAVAGLLFGLATGAALVWAAAVLGALVAFALGRSLGREAVERFTGARVARVDALLTRRGLLSVVAVRLVPVIPFTAINYAAGLSAVRRRDYVLGTAVGIVPGTVAYVALGAYSTSVLSWPFLTAAAVLVLLSAAGAVVAHRSRRRRGNRDGDGGGG</sequence>
<feature type="transmembrane region" description="Helical" evidence="7">
    <location>
        <begin position="138"/>
        <end position="157"/>
    </location>
</feature>
<feature type="transmembrane region" description="Helical" evidence="7">
    <location>
        <begin position="17"/>
        <end position="38"/>
    </location>
</feature>
<dbReference type="GO" id="GO:0005886">
    <property type="term" value="C:plasma membrane"/>
    <property type="evidence" value="ECO:0007669"/>
    <property type="project" value="UniProtKB-SubCell"/>
</dbReference>
<evidence type="ECO:0000259" key="8">
    <source>
        <dbReference type="Pfam" id="PF09335"/>
    </source>
</evidence>
<evidence type="ECO:0000313" key="10">
    <source>
        <dbReference type="Proteomes" id="UP000239485"/>
    </source>
</evidence>
<keyword evidence="3 7" id="KW-1003">Cell membrane</keyword>
<dbReference type="AlphaFoldDB" id="A0A2S6IV48"/>
<keyword evidence="10" id="KW-1185">Reference proteome</keyword>
<protein>
    <recommendedName>
        <fullName evidence="7">TVP38/TMEM64 family membrane protein</fullName>
    </recommendedName>
</protein>
<evidence type="ECO:0000256" key="7">
    <source>
        <dbReference type="RuleBase" id="RU366058"/>
    </source>
</evidence>
<feature type="transmembrane region" description="Helical" evidence="7">
    <location>
        <begin position="196"/>
        <end position="217"/>
    </location>
</feature>
<dbReference type="InterPro" id="IPR015414">
    <property type="entry name" value="TMEM64"/>
</dbReference>
<dbReference type="PANTHER" id="PTHR12677:SF59">
    <property type="entry name" value="GOLGI APPARATUS MEMBRANE PROTEIN TVP38-RELATED"/>
    <property type="match status" value="1"/>
</dbReference>
<dbReference type="RefSeq" id="WP_104431679.1">
    <property type="nucleotide sequence ID" value="NZ_PTJD01000002.1"/>
</dbReference>
<evidence type="ECO:0000256" key="4">
    <source>
        <dbReference type="ARBA" id="ARBA00022692"/>
    </source>
</evidence>
<dbReference type="Pfam" id="PF09335">
    <property type="entry name" value="VTT_dom"/>
    <property type="match status" value="1"/>
</dbReference>
<evidence type="ECO:0000256" key="3">
    <source>
        <dbReference type="ARBA" id="ARBA00022475"/>
    </source>
</evidence>
<keyword evidence="6 7" id="KW-0472">Membrane</keyword>
<evidence type="ECO:0000256" key="6">
    <source>
        <dbReference type="ARBA" id="ARBA00023136"/>
    </source>
</evidence>
<feature type="transmembrane region" description="Helical" evidence="7">
    <location>
        <begin position="83"/>
        <end position="109"/>
    </location>
</feature>
<evidence type="ECO:0000256" key="5">
    <source>
        <dbReference type="ARBA" id="ARBA00022989"/>
    </source>
</evidence>
<gene>
    <name evidence="9" type="ORF">CLV92_102303</name>
</gene>
<reference evidence="9 10" key="1">
    <citation type="submission" date="2018-02" db="EMBL/GenBank/DDBJ databases">
        <title>Genomic Encyclopedia of Archaeal and Bacterial Type Strains, Phase II (KMG-II): from individual species to whole genera.</title>
        <authorList>
            <person name="Goeker M."/>
        </authorList>
    </citation>
    <scope>NUCLEOTIDE SEQUENCE [LARGE SCALE GENOMIC DNA]</scope>
    <source>
        <strain evidence="9 10">DSM 22857</strain>
    </source>
</reference>
<dbReference type="Proteomes" id="UP000239485">
    <property type="component" value="Unassembled WGS sequence"/>
</dbReference>
<accession>A0A2S6IV48</accession>
<feature type="domain" description="VTT" evidence="8">
    <location>
        <begin position="73"/>
        <end position="189"/>
    </location>
</feature>
<evidence type="ECO:0000256" key="2">
    <source>
        <dbReference type="ARBA" id="ARBA00008640"/>
    </source>
</evidence>
<comment type="similarity">
    <text evidence="2 7">Belongs to the TVP38/TMEM64 family.</text>
</comment>
<name>A0A2S6IV48_9ACTN</name>